<name>A0ABT2FIL2_9GAMM</name>
<accession>A0ABT2FIL2</accession>
<evidence type="ECO:0000313" key="3">
    <source>
        <dbReference type="Proteomes" id="UP001201549"/>
    </source>
</evidence>
<reference evidence="3" key="1">
    <citation type="submission" date="2023-07" db="EMBL/GenBank/DDBJ databases">
        <title>Shewanella mangrovi sp. nov., an acetaldehyde- degrading bacterium isolated from mangrove sediment.</title>
        <authorList>
            <person name="Liu Y."/>
        </authorList>
    </citation>
    <scope>NUCLEOTIDE SEQUENCE [LARGE SCALE GENOMIC DNA]</scope>
    <source>
        <strain evidence="3">C32</strain>
    </source>
</reference>
<keyword evidence="1" id="KW-0732">Signal</keyword>
<sequence length="143" mass="16016">MRNYRMLLAVTALVSTSSFAVGTELLPTQLALAKEQLQRLTAQTTSSFSVVDSSAKLLLVAQKPSPLDAFRPAQKQQFIASVQFNQQHLRNFDMQLLSRELTPTEIYQVLLLLDAAEYTQFCSQLARVETPLDIYLLTYGGDD</sequence>
<protein>
    <submittedName>
        <fullName evidence="2">Uncharacterized protein</fullName>
    </submittedName>
</protein>
<evidence type="ECO:0000313" key="2">
    <source>
        <dbReference type="EMBL" id="MCS4556151.1"/>
    </source>
</evidence>
<keyword evidence="3" id="KW-1185">Reference proteome</keyword>
<proteinExistence type="predicted"/>
<comment type="caution">
    <text evidence="2">The sequence shown here is derived from an EMBL/GenBank/DDBJ whole genome shotgun (WGS) entry which is preliminary data.</text>
</comment>
<gene>
    <name evidence="2" type="ORF">L9G74_06850</name>
</gene>
<dbReference type="Proteomes" id="UP001201549">
    <property type="component" value="Unassembled WGS sequence"/>
</dbReference>
<organism evidence="2 3">
    <name type="scientific">Shewanella electrica</name>
    <dbReference type="NCBI Taxonomy" id="515560"/>
    <lineage>
        <taxon>Bacteria</taxon>
        <taxon>Pseudomonadati</taxon>
        <taxon>Pseudomonadota</taxon>
        <taxon>Gammaproteobacteria</taxon>
        <taxon>Alteromonadales</taxon>
        <taxon>Shewanellaceae</taxon>
        <taxon>Shewanella</taxon>
    </lineage>
</organism>
<feature type="chain" id="PRO_5046074613" evidence="1">
    <location>
        <begin position="21"/>
        <end position="143"/>
    </location>
</feature>
<evidence type="ECO:0000256" key="1">
    <source>
        <dbReference type="SAM" id="SignalP"/>
    </source>
</evidence>
<dbReference type="RefSeq" id="WP_238895553.1">
    <property type="nucleotide sequence ID" value="NZ_JAKOGG010000003.1"/>
</dbReference>
<dbReference type="EMBL" id="JAKOGG010000003">
    <property type="protein sequence ID" value="MCS4556151.1"/>
    <property type="molecule type" value="Genomic_DNA"/>
</dbReference>
<feature type="signal peptide" evidence="1">
    <location>
        <begin position="1"/>
        <end position="20"/>
    </location>
</feature>